<dbReference type="GO" id="GO:0006629">
    <property type="term" value="P:lipid metabolic process"/>
    <property type="evidence" value="ECO:0007669"/>
    <property type="project" value="InterPro"/>
</dbReference>
<dbReference type="AlphaFoldDB" id="I1HLP5"/>
<evidence type="ECO:0000259" key="2">
    <source>
        <dbReference type="Pfam" id="PF01764"/>
    </source>
</evidence>
<keyword evidence="1" id="KW-1133">Transmembrane helix</keyword>
<proteinExistence type="predicted"/>
<dbReference type="InterPro" id="IPR002921">
    <property type="entry name" value="Fungal_lipase-type"/>
</dbReference>
<keyword evidence="1" id="KW-0472">Membrane</keyword>
<dbReference type="HOGENOM" id="CLU_032957_2_0_1"/>
<evidence type="ECO:0000313" key="5">
    <source>
        <dbReference type="Proteomes" id="UP000008810"/>
    </source>
</evidence>
<reference evidence="4" key="3">
    <citation type="submission" date="2018-08" db="UniProtKB">
        <authorList>
            <consortium name="EnsemblPlants"/>
        </authorList>
    </citation>
    <scope>IDENTIFICATION</scope>
    <source>
        <strain evidence="4">cv. Bd21</strain>
    </source>
</reference>
<evidence type="ECO:0000313" key="4">
    <source>
        <dbReference type="EnsemblPlants" id="KQK07434"/>
    </source>
</evidence>
<name>I1HLP5_BRADI</name>
<feature type="transmembrane region" description="Helical" evidence="1">
    <location>
        <begin position="91"/>
        <end position="109"/>
    </location>
</feature>
<dbReference type="EnsemblPlants" id="KQK07434">
    <property type="protein sequence ID" value="KQK07434"/>
    <property type="gene ID" value="BRADI_2g35450v3"/>
</dbReference>
<dbReference type="Gramene" id="KQK07434">
    <property type="protein sequence ID" value="KQK07434"/>
    <property type="gene ID" value="BRADI_2g35450v3"/>
</dbReference>
<accession>I1HLP5</accession>
<sequence>MVAVAAGGRQKMGHEKLIIRREKVRLIDILSMLLLRRPLTSYAFVDASDQTARDLGDAPAGFLFALGQFIVYLLGKAYYPATLIGAALEFLFNLVALNGGLLGIVWNTFRCRLVIPNREAPNYRTMTKMIDGRTELRPTSPGFASDGCLSRLNFLNAASLFGEAADLESGGLAAAQAAPLVQQEYSIIDLTVMAAEMAYENAARVEDVVINCWKLNFVGFYNGWNKYLNNDYWHTETTQAFVMTDTAEDAKFVLLAFRGTEMLNMRDWMTDFDVSRKGMGDMGNVHLGFLKALGLQDEDATDALDAFPREAPPAPPQGKHFSYYQLREVLRKQLEKHPNAQIVVTGHSLGGALAVIFPALLAMHEEKDILDRLAVVVTYGQPRVGDDKFAEYFQAKVVKATGAAYGRFVYRYDIVPRVPFDAPPLSMFKHGGECVYFNGWYDGKVLAGDAPNPNYVNPLYLLSKYGNALGDLVKAAFLWKTAGSEYRESFASLLYRCVGLIIPGVASHSLHDYTNAVRLSGIASSKKV</sequence>
<dbReference type="OMA" id="WYNVKVL"/>
<dbReference type="PANTHER" id="PTHR46086:SF17">
    <property type="entry name" value="ALPHA_BETA-HYDROLASES SUPERFAMILY PROTEIN"/>
    <property type="match status" value="1"/>
</dbReference>
<dbReference type="EMBL" id="CM000881">
    <property type="protein sequence ID" value="KQK07434.1"/>
    <property type="molecule type" value="Genomic_DNA"/>
</dbReference>
<dbReference type="RefSeq" id="XP_010231689.1">
    <property type="nucleotide sequence ID" value="XM_010233387.3"/>
</dbReference>
<dbReference type="GeneID" id="100843563"/>
<dbReference type="CDD" id="cd00519">
    <property type="entry name" value="Lipase_3"/>
    <property type="match status" value="1"/>
</dbReference>
<keyword evidence="1" id="KW-0812">Transmembrane</keyword>
<dbReference type="KEGG" id="bdi:100843563"/>
<dbReference type="GO" id="GO:0004806">
    <property type="term" value="F:triacylglycerol lipase activity"/>
    <property type="evidence" value="ECO:0007669"/>
    <property type="project" value="InterPro"/>
</dbReference>
<evidence type="ECO:0000313" key="3">
    <source>
        <dbReference type="EMBL" id="KQK07434.1"/>
    </source>
</evidence>
<dbReference type="OrthoDB" id="438440at2759"/>
<dbReference type="SUPFAM" id="SSF53474">
    <property type="entry name" value="alpha/beta-Hydrolases"/>
    <property type="match status" value="1"/>
</dbReference>
<organism evidence="3">
    <name type="scientific">Brachypodium distachyon</name>
    <name type="common">Purple false brome</name>
    <name type="synonym">Trachynia distachya</name>
    <dbReference type="NCBI Taxonomy" id="15368"/>
    <lineage>
        <taxon>Eukaryota</taxon>
        <taxon>Viridiplantae</taxon>
        <taxon>Streptophyta</taxon>
        <taxon>Embryophyta</taxon>
        <taxon>Tracheophyta</taxon>
        <taxon>Spermatophyta</taxon>
        <taxon>Magnoliopsida</taxon>
        <taxon>Liliopsida</taxon>
        <taxon>Poales</taxon>
        <taxon>Poaceae</taxon>
        <taxon>BOP clade</taxon>
        <taxon>Pooideae</taxon>
        <taxon>Stipodae</taxon>
        <taxon>Brachypodieae</taxon>
        <taxon>Brachypodium</taxon>
    </lineage>
</organism>
<dbReference type="PANTHER" id="PTHR46086">
    <property type="entry name" value="ALPHA/BETA-HYDROLASES SUPERFAMILY PROTEIN"/>
    <property type="match status" value="1"/>
</dbReference>
<evidence type="ECO:0000256" key="1">
    <source>
        <dbReference type="SAM" id="Phobius"/>
    </source>
</evidence>
<protein>
    <recommendedName>
        <fullName evidence="2">Fungal lipase-type domain-containing protein</fullName>
    </recommendedName>
</protein>
<feature type="transmembrane region" description="Helical" evidence="1">
    <location>
        <begin position="60"/>
        <end position="79"/>
    </location>
</feature>
<dbReference type="Proteomes" id="UP000008810">
    <property type="component" value="Chromosome 2"/>
</dbReference>
<reference evidence="3" key="2">
    <citation type="submission" date="2017-06" db="EMBL/GenBank/DDBJ databases">
        <title>WGS assembly of Brachypodium distachyon.</title>
        <authorList>
            <consortium name="The International Brachypodium Initiative"/>
            <person name="Lucas S."/>
            <person name="Harmon-Smith M."/>
            <person name="Lail K."/>
            <person name="Tice H."/>
            <person name="Grimwood J."/>
            <person name="Bruce D."/>
            <person name="Barry K."/>
            <person name="Shu S."/>
            <person name="Lindquist E."/>
            <person name="Wang M."/>
            <person name="Pitluck S."/>
            <person name="Vogel J.P."/>
            <person name="Garvin D.F."/>
            <person name="Mockler T.C."/>
            <person name="Schmutz J."/>
            <person name="Rokhsar D."/>
            <person name="Bevan M.W."/>
        </authorList>
    </citation>
    <scope>NUCLEOTIDE SEQUENCE</scope>
    <source>
        <strain evidence="3">Bd21</strain>
    </source>
</reference>
<gene>
    <name evidence="4" type="primary">LOC100843563</name>
    <name evidence="3" type="ORF">BRADI_2g35450v3</name>
</gene>
<feature type="domain" description="Fungal lipase-type" evidence="2">
    <location>
        <begin position="255"/>
        <end position="420"/>
    </location>
</feature>
<dbReference type="Gene3D" id="3.40.50.1820">
    <property type="entry name" value="alpha/beta hydrolase"/>
    <property type="match status" value="1"/>
</dbReference>
<dbReference type="InterPro" id="IPR029058">
    <property type="entry name" value="AB_hydrolase_fold"/>
</dbReference>
<keyword evidence="5" id="KW-1185">Reference proteome</keyword>
<reference evidence="3 4" key="1">
    <citation type="journal article" date="2010" name="Nature">
        <title>Genome sequencing and analysis of the model grass Brachypodium distachyon.</title>
        <authorList>
            <consortium name="International Brachypodium Initiative"/>
        </authorList>
    </citation>
    <scope>NUCLEOTIDE SEQUENCE [LARGE SCALE GENOMIC DNA]</scope>
    <source>
        <strain evidence="3 4">Bd21</strain>
    </source>
</reference>
<dbReference type="InterPro" id="IPR044819">
    <property type="entry name" value="OBL-like"/>
</dbReference>
<dbReference type="eggNOG" id="KOG4569">
    <property type="taxonomic scope" value="Eukaryota"/>
</dbReference>
<dbReference type="Pfam" id="PF01764">
    <property type="entry name" value="Lipase_3"/>
    <property type="match status" value="1"/>
</dbReference>